<evidence type="ECO:0000313" key="2">
    <source>
        <dbReference type="Proteomes" id="UP000004810"/>
    </source>
</evidence>
<dbReference type="EMBL" id="ADBV01002578">
    <property type="protein sequence ID" value="EJW82875.1"/>
    <property type="molecule type" value="Genomic_DNA"/>
</dbReference>
<protein>
    <submittedName>
        <fullName evidence="1">Uncharacterized protein</fullName>
    </submittedName>
</protein>
<accession>J9B754</accession>
<reference evidence="2" key="1">
    <citation type="submission" date="2012-08" db="EMBL/GenBank/DDBJ databases">
        <title>The Genome Sequence of Wuchereria bancrofti.</title>
        <authorList>
            <person name="Nutman T.B."/>
            <person name="Fink D.L."/>
            <person name="Russ C."/>
            <person name="Young S."/>
            <person name="Zeng Q."/>
            <person name="Koehrsen M."/>
            <person name="Alvarado L."/>
            <person name="Berlin A."/>
            <person name="Chapman S.B."/>
            <person name="Chen Z."/>
            <person name="Freedman E."/>
            <person name="Gellesch M."/>
            <person name="Goldberg J."/>
            <person name="Griggs A."/>
            <person name="Gujja S."/>
            <person name="Heilman E.R."/>
            <person name="Heiman D."/>
            <person name="Hepburn T."/>
            <person name="Howarth C."/>
            <person name="Jen D."/>
            <person name="Larson L."/>
            <person name="Lewis B."/>
            <person name="Mehta T."/>
            <person name="Park D."/>
            <person name="Pearson M."/>
            <person name="Roberts A."/>
            <person name="Saif S."/>
            <person name="Shea T."/>
            <person name="Shenoy N."/>
            <person name="Sisk P."/>
            <person name="Stolte C."/>
            <person name="Sykes S."/>
            <person name="Walk T."/>
            <person name="White J."/>
            <person name="Yandava C."/>
            <person name="Haas B."/>
            <person name="Henn M.R."/>
            <person name="Nusbaum C."/>
            <person name="Birren B."/>
        </authorList>
    </citation>
    <scope>NUCLEOTIDE SEQUENCE [LARGE SCALE GENOMIC DNA]</scope>
    <source>
        <strain evidence="2">NA</strain>
    </source>
</reference>
<proteinExistence type="predicted"/>
<dbReference type="Proteomes" id="UP000004810">
    <property type="component" value="Unassembled WGS sequence"/>
</dbReference>
<organism evidence="1 2">
    <name type="scientific">Wuchereria bancrofti</name>
    <dbReference type="NCBI Taxonomy" id="6293"/>
    <lineage>
        <taxon>Eukaryota</taxon>
        <taxon>Metazoa</taxon>
        <taxon>Ecdysozoa</taxon>
        <taxon>Nematoda</taxon>
        <taxon>Chromadorea</taxon>
        <taxon>Rhabditida</taxon>
        <taxon>Spirurina</taxon>
        <taxon>Spiruromorpha</taxon>
        <taxon>Filarioidea</taxon>
        <taxon>Onchocercidae</taxon>
        <taxon>Wuchereria</taxon>
    </lineage>
</organism>
<sequence>MQVTGNVQPTTLLTTSPTRAAMIIRPFIDPFEFQQFTIQVLGGLRMQVSISGS</sequence>
<gene>
    <name evidence="1" type="ORF">WUBG_06214</name>
</gene>
<evidence type="ECO:0000313" key="1">
    <source>
        <dbReference type="EMBL" id="EJW82875.1"/>
    </source>
</evidence>
<comment type="caution">
    <text evidence="1">The sequence shown here is derived from an EMBL/GenBank/DDBJ whole genome shotgun (WGS) entry which is preliminary data.</text>
</comment>
<name>J9B754_WUCBA</name>
<dbReference type="AlphaFoldDB" id="J9B754"/>